<dbReference type="RefSeq" id="WP_087444892.1">
    <property type="nucleotide sequence ID" value="NZ_CABMNB010000047.1"/>
</dbReference>
<protein>
    <submittedName>
        <fullName evidence="3">GNAT family N-acetyltransferase</fullName>
    </submittedName>
</protein>
<proteinExistence type="predicted"/>
<evidence type="ECO:0000313" key="3">
    <source>
        <dbReference type="EMBL" id="QDM43935.1"/>
    </source>
</evidence>
<dbReference type="Proteomes" id="UP001209276">
    <property type="component" value="Unassembled WGS sequence"/>
</dbReference>
<dbReference type="InterPro" id="IPR016181">
    <property type="entry name" value="Acyl_CoA_acyltransferase"/>
</dbReference>
<dbReference type="InterPro" id="IPR051531">
    <property type="entry name" value="N-acetyltransferase"/>
</dbReference>
<evidence type="ECO:0000259" key="1">
    <source>
        <dbReference type="PROSITE" id="PS51186"/>
    </source>
</evidence>
<gene>
    <name evidence="3" type="ORF">FLT43_10805</name>
    <name evidence="2" type="ORF">M5W83_10200</name>
</gene>
<dbReference type="AlphaFoldDB" id="A0AAP9DTR6"/>
<dbReference type="InterPro" id="IPR000182">
    <property type="entry name" value="GNAT_dom"/>
</dbReference>
<accession>A0AAP9DTR6</accession>
<dbReference type="GO" id="GO:0016747">
    <property type="term" value="F:acyltransferase activity, transferring groups other than amino-acyl groups"/>
    <property type="evidence" value="ECO:0007669"/>
    <property type="project" value="InterPro"/>
</dbReference>
<sequence length="169" mass="19183">MTIMETPRLYLRPFDDEDAASLHPIFSDPETMAYYPAPFSYKQTQAWIMRNQDRYANDGYGLWAVCLKDSGQVIGDCGLINQNVDGKTEVEIGYHINKNYWCKGYASEAAAACKEYGFHRLRLSRLISIIAPQNAASIRVAEKIGFSKEKEAYIFGKNHYIFSGTRATD</sequence>
<dbReference type="Pfam" id="PF13302">
    <property type="entry name" value="Acetyltransf_3"/>
    <property type="match status" value="1"/>
</dbReference>
<feature type="domain" description="N-acetyltransferase" evidence="1">
    <location>
        <begin position="9"/>
        <end position="169"/>
    </location>
</feature>
<dbReference type="PROSITE" id="PS51186">
    <property type="entry name" value="GNAT"/>
    <property type="match status" value="1"/>
</dbReference>
<organism evidence="3 4">
    <name type="scientific">Paenibacillus thiaminolyticus</name>
    <name type="common">Bacillus thiaminolyticus</name>
    <dbReference type="NCBI Taxonomy" id="49283"/>
    <lineage>
        <taxon>Bacteria</taxon>
        <taxon>Bacillati</taxon>
        <taxon>Bacillota</taxon>
        <taxon>Bacilli</taxon>
        <taxon>Bacillales</taxon>
        <taxon>Paenibacillaceae</taxon>
        <taxon>Paenibacillus</taxon>
    </lineage>
</organism>
<dbReference type="PANTHER" id="PTHR43792">
    <property type="entry name" value="GNAT FAMILY, PUTATIVE (AFU_ORTHOLOGUE AFUA_3G00765)-RELATED-RELATED"/>
    <property type="match status" value="1"/>
</dbReference>
<reference evidence="2 5" key="2">
    <citation type="submission" date="2022-05" db="EMBL/GenBank/DDBJ databases">
        <title>Genome Sequencing of Bee-Associated Microbes.</title>
        <authorList>
            <person name="Dunlap C."/>
        </authorList>
    </citation>
    <scope>NUCLEOTIDE SEQUENCE [LARGE SCALE GENOMIC DNA]</scope>
    <source>
        <strain evidence="2 5">NRRL B-14613</strain>
    </source>
</reference>
<reference evidence="3 4" key="1">
    <citation type="submission" date="2019-07" db="EMBL/GenBank/DDBJ databases">
        <title>Paenibacillus thiaminolyticus NRRL B-4156.</title>
        <authorList>
            <person name="Hehnly C."/>
            <person name="Zhang L."/>
        </authorList>
    </citation>
    <scope>NUCLEOTIDE SEQUENCE [LARGE SCALE GENOMIC DNA]</scope>
    <source>
        <strain evidence="3 4">NRRL B-4156</strain>
    </source>
</reference>
<dbReference type="Proteomes" id="UP000315377">
    <property type="component" value="Chromosome"/>
</dbReference>
<keyword evidence="5" id="KW-1185">Reference proteome</keyword>
<dbReference type="Gene3D" id="3.40.630.30">
    <property type="match status" value="1"/>
</dbReference>
<dbReference type="SUPFAM" id="SSF55729">
    <property type="entry name" value="Acyl-CoA N-acyltransferases (Nat)"/>
    <property type="match status" value="1"/>
</dbReference>
<evidence type="ECO:0000313" key="4">
    <source>
        <dbReference type="Proteomes" id="UP000315377"/>
    </source>
</evidence>
<dbReference type="GeneID" id="76996452"/>
<evidence type="ECO:0000313" key="2">
    <source>
        <dbReference type="EMBL" id="MCY9607522.1"/>
    </source>
</evidence>
<dbReference type="EMBL" id="CP041405">
    <property type="protein sequence ID" value="QDM43935.1"/>
    <property type="molecule type" value="Genomic_DNA"/>
</dbReference>
<name>A0AAP9DTR6_PANTH</name>
<dbReference type="EMBL" id="JAMDMM010000021">
    <property type="protein sequence ID" value="MCY9607522.1"/>
    <property type="molecule type" value="Genomic_DNA"/>
</dbReference>
<dbReference type="PANTHER" id="PTHR43792:SF1">
    <property type="entry name" value="N-ACETYLTRANSFERASE DOMAIN-CONTAINING PROTEIN"/>
    <property type="match status" value="1"/>
</dbReference>
<evidence type="ECO:0000313" key="5">
    <source>
        <dbReference type="Proteomes" id="UP001209276"/>
    </source>
</evidence>